<feature type="signal peptide" evidence="1">
    <location>
        <begin position="1"/>
        <end position="22"/>
    </location>
</feature>
<dbReference type="Pfam" id="PF04969">
    <property type="entry name" value="CS"/>
    <property type="match status" value="1"/>
</dbReference>
<dbReference type="FunCoup" id="A0A1D3D5J8">
    <property type="interactions" value="9"/>
</dbReference>
<name>A0A1D3D5J8_9EIME</name>
<evidence type="ECO:0000313" key="4">
    <source>
        <dbReference type="Proteomes" id="UP000095192"/>
    </source>
</evidence>
<dbReference type="AlphaFoldDB" id="A0A1D3D5J8"/>
<evidence type="ECO:0000256" key="1">
    <source>
        <dbReference type="SAM" id="SignalP"/>
    </source>
</evidence>
<comment type="caution">
    <text evidence="3">The sequence shown here is derived from an EMBL/GenBank/DDBJ whole genome shotgun (WGS) entry which is preliminary data.</text>
</comment>
<dbReference type="Proteomes" id="UP000095192">
    <property type="component" value="Unassembled WGS sequence"/>
</dbReference>
<evidence type="ECO:0000259" key="2">
    <source>
        <dbReference type="PROSITE" id="PS51203"/>
    </source>
</evidence>
<dbReference type="InParanoid" id="A0A1D3D5J8"/>
<dbReference type="SUPFAM" id="SSF49764">
    <property type="entry name" value="HSP20-like chaperones"/>
    <property type="match status" value="1"/>
</dbReference>
<dbReference type="CDD" id="cd06467">
    <property type="entry name" value="p23_NUDC_like"/>
    <property type="match status" value="1"/>
</dbReference>
<keyword evidence="4" id="KW-1185">Reference proteome</keyword>
<feature type="domain" description="CS" evidence="2">
    <location>
        <begin position="157"/>
        <end position="280"/>
    </location>
</feature>
<evidence type="ECO:0000313" key="3">
    <source>
        <dbReference type="EMBL" id="OEH78727.1"/>
    </source>
</evidence>
<dbReference type="Gene3D" id="2.60.40.790">
    <property type="match status" value="1"/>
</dbReference>
<dbReference type="InterPro" id="IPR008978">
    <property type="entry name" value="HSP20-like_chaperone"/>
</dbReference>
<organism evidence="3 4">
    <name type="scientific">Cyclospora cayetanensis</name>
    <dbReference type="NCBI Taxonomy" id="88456"/>
    <lineage>
        <taxon>Eukaryota</taxon>
        <taxon>Sar</taxon>
        <taxon>Alveolata</taxon>
        <taxon>Apicomplexa</taxon>
        <taxon>Conoidasida</taxon>
        <taxon>Coccidia</taxon>
        <taxon>Eucoccidiorida</taxon>
        <taxon>Eimeriorina</taxon>
        <taxon>Eimeriidae</taxon>
        <taxon>Cyclospora</taxon>
    </lineage>
</organism>
<proteinExistence type="predicted"/>
<keyword evidence="1" id="KW-0732">Signal</keyword>
<protein>
    <recommendedName>
        <fullName evidence="2">CS domain-containing protein</fullName>
    </recommendedName>
</protein>
<reference evidence="3 4" key="1">
    <citation type="journal article" date="2016" name="BMC Genomics">
        <title>Comparative genomics reveals Cyclospora cayetanensis possesses coccidia-like metabolism and invasion components but unique surface antigens.</title>
        <authorList>
            <person name="Liu S."/>
            <person name="Wang L."/>
            <person name="Zheng H."/>
            <person name="Xu Z."/>
            <person name="Roellig D.M."/>
            <person name="Li N."/>
            <person name="Frace M.A."/>
            <person name="Tang K."/>
            <person name="Arrowood M.J."/>
            <person name="Moss D.M."/>
            <person name="Zhang L."/>
            <person name="Feng Y."/>
            <person name="Xiao L."/>
        </authorList>
    </citation>
    <scope>NUCLEOTIDE SEQUENCE [LARGE SCALE GENOMIC DNA]</scope>
    <source>
        <strain evidence="3 4">CHN_HEN01</strain>
    </source>
</reference>
<accession>A0A1D3D5J8</accession>
<sequence>MRSHRLLGLVLQLLCAATSIAALSVRPYPGSVKGKLARAAFLCPPSNSVSPRALLGAPPLPSWRVSKGAVALTHSQSAASRLRVAILPAAAASGSYTPCLHGQAAERPAAKGPCVTPSRLPLPSSSSNVGIRLWRTCSNEDGQNWSRLCAVPLRGGGRGAGFSWEETADQMRVQLLLDPSVTPADVVFTLEGRRLRVCLKGFQPLLEGTLKGRVDSSQCLWFLEPYRAPCEQQQQDSYQPYGQQTGELTAKQLTIVLEKHRSRGFSPVAEGGGAHWGALFEETAAAEAAGAVYDPLPRSGQPQKNPFADQRQPGAVLAEFVIPQALLGASFVPPARETITDEQQREWEEQLLKHALGLLDVWANARDPHLVQPFAADSPGMRHGLFEAFGCPDTLVHLQVEPLPDGVLLLFMPPLEFEGCGGGAKSSSGQQQVQEACWPLEEGIELRLTFGGEKCLSLQKQGLPRQPVWFGSPTAAQRQMPGSTPFVHTLHVTVQSAYGCLLGCGCDSRRRAFQEDTAHAVACRLQEASSAPPQLQFTDIEALLRQQLNCTEEEFREAWQEGYDRCEQYRPLTQDTQLEGQLLQRKQGLVGVEEQQKAVLYVQQFDERLNSEEGDDSTDAGIKTRSPHIDPFAGPSADLAPPHTMHEVPAFEGKLPSERRGREKGGMFCEVPRHRRYLLMNPQERSQVRQEIQKDIWRFDVLLSELEREKDRSQWLLICEQYKDLLLAESYFLLLTIRLLEAPRQPPESVAASSTAAAATYVGLPTAATEISERGDRQTKEAWSAEERERLRFINRFVHSLYEDLGALLQANAATQLKKIKLLCMQAVQDMSKLNEYAESMKPLFDRDFFAFLITAIQEERRRIAQEGLNPDAAPSQWLLVLLVIQKGVTALFEKEIREDVLDLGFILTQPQPDVRRRCLELWIAQLPKCDWRQFKLLGLRLAERFTSGGRQSLLMHFWNADTLQENAVLHPPLFACAVLLSTRHTHTAQQRVENTRQARLPYLFLSHVSEHRLRLAACRLDAHSLASPYFSKAKAWLCLLFVGPALVRLILARAYSGAAVSAYPWLPAAARQLAKDLEQLLPDWLIEGMLSDFDRHVMQKQLAQRPFLFGSMAPPKPPPEGSPESLYADVSLPLSLPLLHCYLIFGLRHKRDM</sequence>
<gene>
    <name evidence="3" type="ORF">cyc_03409</name>
</gene>
<dbReference type="PROSITE" id="PS51203">
    <property type="entry name" value="CS"/>
    <property type="match status" value="1"/>
</dbReference>
<feature type="chain" id="PRO_5008914170" description="CS domain-containing protein" evidence="1">
    <location>
        <begin position="23"/>
        <end position="1154"/>
    </location>
</feature>
<dbReference type="VEuPathDB" id="ToxoDB:LOC34620106"/>
<dbReference type="VEuPathDB" id="ToxoDB:cyc_03409"/>
<dbReference type="InterPro" id="IPR007052">
    <property type="entry name" value="CS_dom"/>
</dbReference>
<dbReference type="EMBL" id="JROU02000646">
    <property type="protein sequence ID" value="OEH78727.1"/>
    <property type="molecule type" value="Genomic_DNA"/>
</dbReference>